<evidence type="ECO:0000259" key="1">
    <source>
        <dbReference type="Pfam" id="PF02538"/>
    </source>
</evidence>
<dbReference type="GO" id="GO:0005829">
    <property type="term" value="C:cytosol"/>
    <property type="evidence" value="ECO:0007669"/>
    <property type="project" value="TreeGrafter"/>
</dbReference>
<protein>
    <submittedName>
        <fullName evidence="2">N-methylhydantoinase B</fullName>
    </submittedName>
</protein>
<dbReference type="InterPro" id="IPR003692">
    <property type="entry name" value="Hydantoinase_B"/>
</dbReference>
<accession>A0A561QGA5</accession>
<dbReference type="InterPro" id="IPR045079">
    <property type="entry name" value="Oxoprolinase-like"/>
</dbReference>
<keyword evidence="3" id="KW-1185">Reference proteome</keyword>
<reference evidence="2 3" key="1">
    <citation type="submission" date="2019-06" db="EMBL/GenBank/DDBJ databases">
        <title>Sorghum-associated microbial communities from plants grown in Nebraska, USA.</title>
        <authorList>
            <person name="Schachtman D."/>
        </authorList>
    </citation>
    <scope>NUCLEOTIDE SEQUENCE [LARGE SCALE GENOMIC DNA]</scope>
    <source>
        <strain evidence="2 3">1225</strain>
    </source>
</reference>
<dbReference type="GO" id="GO:0017168">
    <property type="term" value="F:5-oxoprolinase (ATP-hydrolyzing) activity"/>
    <property type="evidence" value="ECO:0007669"/>
    <property type="project" value="TreeGrafter"/>
</dbReference>
<dbReference type="EMBL" id="VIWP01000008">
    <property type="protein sequence ID" value="TWF49397.1"/>
    <property type="molecule type" value="Genomic_DNA"/>
</dbReference>
<dbReference type="PANTHER" id="PTHR11365">
    <property type="entry name" value="5-OXOPROLINASE RELATED"/>
    <property type="match status" value="1"/>
</dbReference>
<sequence>MDPIRTAIMNNRFSAIVEEGSTVLHRTAHTTFVKLVQDYQCALATVEGDIFAYPSGTGVTVFIGLPLQATLAQIDVASLKPGDCIITNDPFSTEGLLTHMMDVTMIYPVFRGETLIAFGWAFVHASDIGGGVPGSISPAFTESFQEGLRMRPVKLYKAGELNEEIKNVFLDNSRIPDEMWGDFQAMLSAMKRMEKRLNQLCDRYGQESVTTGMNEVIDFAEVKARAIIRDIPDGEYEFSDYLEGLEEGQYTHIMTTMRVKGDSIELDFTGTDPQVPAAYNFIIGERTHPYVAQALVYFLLSKDPEAPKNAGLLRPITVKAKRGTVINANYPAAMGSRVASGTRVYDTVIGCLDKALPEGLVAAGAGMAGIIVVTARDKRTGKNRVSVINPICGGGGGRFGVDGVDGVDGRFGSLKSVPTEVIEVETVMHIKAYHMLTDTQSAGKWRGGSALVMELENTGLEATMTVRGMNRFHFRPWGVRGGEEGRLATVTTNPGTEREQEIGKINVLKMGKGDVVSIVTPAGGGFGDPLERDAQVIANDVRGGLLSAAKAEEDYGVILGANGNVSVVETEERRIEMRELRGELSDFAFGPERNDYDRIWPMAVRARLAEDVLAQPSAVRQHLISEVRTKLTSRAAVVDDAILSDALNQELSALKTAMGIN</sequence>
<dbReference type="PANTHER" id="PTHR11365:SF23">
    <property type="entry name" value="HYPOTHETICAL 5-OXOPROLINASE (EUROFUNG)-RELATED"/>
    <property type="match status" value="1"/>
</dbReference>
<name>A0A561QGA5_9HYPH</name>
<organism evidence="2 3">
    <name type="scientific">Neorhizobium alkalisoli</name>
    <dbReference type="NCBI Taxonomy" id="528178"/>
    <lineage>
        <taxon>Bacteria</taxon>
        <taxon>Pseudomonadati</taxon>
        <taxon>Pseudomonadota</taxon>
        <taxon>Alphaproteobacteria</taxon>
        <taxon>Hyphomicrobiales</taxon>
        <taxon>Rhizobiaceae</taxon>
        <taxon>Rhizobium/Agrobacterium group</taxon>
        <taxon>Neorhizobium</taxon>
    </lineage>
</organism>
<evidence type="ECO:0000313" key="2">
    <source>
        <dbReference type="EMBL" id="TWF49397.1"/>
    </source>
</evidence>
<dbReference type="AlphaFoldDB" id="A0A561QGA5"/>
<dbReference type="OrthoDB" id="9761586at2"/>
<evidence type="ECO:0000313" key="3">
    <source>
        <dbReference type="Proteomes" id="UP000320653"/>
    </source>
</evidence>
<dbReference type="Proteomes" id="UP000320653">
    <property type="component" value="Unassembled WGS sequence"/>
</dbReference>
<feature type="domain" description="Hydantoinase B/oxoprolinase" evidence="1">
    <location>
        <begin position="2"/>
        <end position="529"/>
    </location>
</feature>
<dbReference type="GO" id="GO:0006749">
    <property type="term" value="P:glutathione metabolic process"/>
    <property type="evidence" value="ECO:0007669"/>
    <property type="project" value="TreeGrafter"/>
</dbReference>
<dbReference type="Pfam" id="PF02538">
    <property type="entry name" value="Hydantoinase_B"/>
    <property type="match status" value="1"/>
</dbReference>
<proteinExistence type="predicted"/>
<dbReference type="RefSeq" id="WP_145641402.1">
    <property type="nucleotide sequence ID" value="NZ_VIWP01000008.1"/>
</dbReference>
<gene>
    <name evidence="2" type="ORF">FHW37_10867</name>
</gene>
<comment type="caution">
    <text evidence="2">The sequence shown here is derived from an EMBL/GenBank/DDBJ whole genome shotgun (WGS) entry which is preliminary data.</text>
</comment>